<dbReference type="Gene3D" id="3.30.43.10">
    <property type="entry name" value="Uridine Diphospho-n-acetylenolpyruvylglucosamine Reductase, domain 2"/>
    <property type="match status" value="1"/>
</dbReference>
<evidence type="ECO:0000313" key="6">
    <source>
        <dbReference type="EMBL" id="OOM61885.1"/>
    </source>
</evidence>
<dbReference type="PROSITE" id="PS51387">
    <property type="entry name" value="FAD_PCMH"/>
    <property type="match status" value="1"/>
</dbReference>
<dbReference type="InterPro" id="IPR016169">
    <property type="entry name" value="FAD-bd_PCMH_sub2"/>
</dbReference>
<evidence type="ECO:0000256" key="2">
    <source>
        <dbReference type="ARBA" id="ARBA00022630"/>
    </source>
</evidence>
<dbReference type="Gene3D" id="3.30.70.2740">
    <property type="match status" value="1"/>
</dbReference>
<reference evidence="6 9" key="1">
    <citation type="submission" date="2016-05" db="EMBL/GenBank/DDBJ databases">
        <title>Microbial solvent formation.</title>
        <authorList>
            <person name="Poehlein A."/>
            <person name="Montoya Solano J.D."/>
            <person name="Flitsch S."/>
            <person name="Krabben P."/>
            <person name="Duerre P."/>
            <person name="Daniel R."/>
        </authorList>
    </citation>
    <scope>NUCLEOTIDE SEQUENCE [LARGE SCALE GENOMIC DNA]</scope>
    <source>
        <strain evidence="6 9">DSM 53</strain>
    </source>
</reference>
<dbReference type="Pfam" id="PF02913">
    <property type="entry name" value="FAD-oxidase_C"/>
    <property type="match status" value="1"/>
</dbReference>
<dbReference type="InterPro" id="IPR006094">
    <property type="entry name" value="Oxid_FAD_bind_N"/>
</dbReference>
<dbReference type="PANTHER" id="PTHR42934">
    <property type="entry name" value="GLYCOLATE OXIDASE SUBUNIT GLCD"/>
    <property type="match status" value="1"/>
</dbReference>
<proteinExistence type="predicted"/>
<evidence type="ECO:0000313" key="9">
    <source>
        <dbReference type="Proteomes" id="UP000190973"/>
    </source>
</evidence>
<dbReference type="InterPro" id="IPR016167">
    <property type="entry name" value="FAD-bd_PCMH_sub1"/>
</dbReference>
<dbReference type="InterPro" id="IPR036318">
    <property type="entry name" value="FAD-bd_PCMH-like_sf"/>
</dbReference>
<dbReference type="Gene3D" id="3.30.465.10">
    <property type="match status" value="1"/>
</dbReference>
<keyword evidence="2" id="KW-0285">Flavoprotein</keyword>
<dbReference type="RefSeq" id="WP_077838675.1">
    <property type="nucleotide sequence ID" value="NZ_JABSWC010000001.1"/>
</dbReference>
<evidence type="ECO:0000256" key="4">
    <source>
        <dbReference type="ARBA" id="ARBA00023002"/>
    </source>
</evidence>
<accession>A0A1S8S9G7</accession>
<gene>
    <name evidence="7" type="ORF">CBEIBR21_21060</name>
    <name evidence="6" type="ORF">CLBCK_20600</name>
</gene>
<dbReference type="InterPro" id="IPR016171">
    <property type="entry name" value="Vanillyl_alc_oxidase_C-sub2"/>
</dbReference>
<reference evidence="7 8" key="2">
    <citation type="submission" date="2017-02" db="EMBL/GenBank/DDBJ databases">
        <title>Genome sequence of Clostridium beijerinckii Br21.</title>
        <authorList>
            <person name="Fonseca B.C."/>
            <person name="Guazzaroni M.E."/>
            <person name="Riano-Pachon D.M."/>
            <person name="Reginatto V."/>
        </authorList>
    </citation>
    <scope>NUCLEOTIDE SEQUENCE [LARGE SCALE GENOMIC DNA]</scope>
    <source>
        <strain evidence="7 8">Br21</strain>
    </source>
</reference>
<keyword evidence="4 6" id="KW-0560">Oxidoreductase</keyword>
<dbReference type="InterPro" id="IPR016166">
    <property type="entry name" value="FAD-bd_PCMH"/>
</dbReference>
<feature type="domain" description="FAD-binding PCMH-type" evidence="5">
    <location>
        <begin position="43"/>
        <end position="221"/>
    </location>
</feature>
<dbReference type="GO" id="GO:0071949">
    <property type="term" value="F:FAD binding"/>
    <property type="evidence" value="ECO:0007669"/>
    <property type="project" value="InterPro"/>
</dbReference>
<evidence type="ECO:0000313" key="8">
    <source>
        <dbReference type="Proteomes" id="UP000190959"/>
    </source>
</evidence>
<dbReference type="SUPFAM" id="SSF55103">
    <property type="entry name" value="FAD-linked oxidases, C-terminal domain"/>
    <property type="match status" value="1"/>
</dbReference>
<organism evidence="6 9">
    <name type="scientific">Clostridium beijerinckii</name>
    <name type="common">Clostridium MP</name>
    <dbReference type="NCBI Taxonomy" id="1520"/>
    <lineage>
        <taxon>Bacteria</taxon>
        <taxon>Bacillati</taxon>
        <taxon>Bacillota</taxon>
        <taxon>Clostridia</taxon>
        <taxon>Eubacteriales</taxon>
        <taxon>Clostridiaceae</taxon>
        <taxon>Clostridium</taxon>
    </lineage>
</organism>
<dbReference type="EMBL" id="MWMH01000008">
    <property type="protein sequence ID" value="OOP71564.1"/>
    <property type="molecule type" value="Genomic_DNA"/>
</dbReference>
<dbReference type="Proteomes" id="UP000190973">
    <property type="component" value="Unassembled WGS sequence"/>
</dbReference>
<dbReference type="GO" id="GO:0016491">
    <property type="term" value="F:oxidoreductase activity"/>
    <property type="evidence" value="ECO:0007669"/>
    <property type="project" value="UniProtKB-KW"/>
</dbReference>
<comment type="caution">
    <text evidence="6">The sequence shown here is derived from an EMBL/GenBank/DDBJ whole genome shotgun (WGS) entry which is preliminary data.</text>
</comment>
<dbReference type="EMBL" id="LZZI01000029">
    <property type="protein sequence ID" value="OOM61885.1"/>
    <property type="molecule type" value="Genomic_DNA"/>
</dbReference>
<sequence>MSYKEVELKDYEYILSIAENDLERVFFREEINEDYSHDELGGIKKMPDIVIQTISADEVSKVMKYAYENNIPVTPRGSGTGLVGAAVPLKGGIVIDLSRMNKILELDEENLTLTLEPGVLLMEIGKYVQEFDLFYPPDPGEKSATIGGNISTNAGGMRAVKYGVTRDYVRGLEVVLPNGDIVNLGGKVVKNSSGYALKDLIVGSEGTLGIVTKAILKLLPLPKKALSLLIPFESLERAIETVPKIIKSKSIPTAIEFMQREAILAAEEFLGKSFPDKSSDAYLLLTFDGNSTEEIEKDYENVANICLEAGALDVLISDTEERQESIWSARGCFLEAIKALTTEMDEVDVVVPRNQIGKFVTFTHELERTANIRIKSFGHAGDGNLHIYILRDDLDQEAWESKLKEVMQIMYDKAKELDGQVSGEHGIGFAKKGYLKESLPSECIGIMQGIKLAFDPKNILNPGKVCE</sequence>
<dbReference type="Gene3D" id="1.10.45.10">
    <property type="entry name" value="Vanillyl-alcohol Oxidase, Chain A, domain 4"/>
    <property type="match status" value="1"/>
</dbReference>
<dbReference type="SUPFAM" id="SSF56176">
    <property type="entry name" value="FAD-binding/transporter-associated domain-like"/>
    <property type="match status" value="1"/>
</dbReference>
<name>A0A1S8S9G7_CLOBE</name>
<dbReference type="Proteomes" id="UP000190959">
    <property type="component" value="Unassembled WGS sequence"/>
</dbReference>
<dbReference type="InterPro" id="IPR016164">
    <property type="entry name" value="FAD-linked_Oxase-like_C"/>
</dbReference>
<evidence type="ECO:0000313" key="7">
    <source>
        <dbReference type="EMBL" id="OOP71564.1"/>
    </source>
</evidence>
<dbReference type="PANTHER" id="PTHR42934:SF2">
    <property type="entry name" value="GLYCOLATE OXIDASE SUBUNIT GLCD"/>
    <property type="match status" value="1"/>
</dbReference>
<comment type="cofactor">
    <cofactor evidence="1">
        <name>FAD</name>
        <dbReference type="ChEBI" id="CHEBI:57692"/>
    </cofactor>
</comment>
<dbReference type="EC" id="1.-.-.-" evidence="6"/>
<dbReference type="InterPro" id="IPR004113">
    <property type="entry name" value="FAD-bd_oxidored_4_C"/>
</dbReference>
<dbReference type="InterPro" id="IPR051914">
    <property type="entry name" value="FAD-linked_OxidoTrans_Type4"/>
</dbReference>
<evidence type="ECO:0000256" key="3">
    <source>
        <dbReference type="ARBA" id="ARBA00022827"/>
    </source>
</evidence>
<protein>
    <submittedName>
        <fullName evidence="7">2-hydroxy-acid oxidase</fullName>
    </submittedName>
    <submittedName>
        <fullName evidence="6">Putative FAD-linked oxidoreductase</fullName>
        <ecNumber evidence="6">1.-.-.-</ecNumber>
    </submittedName>
</protein>
<dbReference type="Pfam" id="PF01565">
    <property type="entry name" value="FAD_binding_4"/>
    <property type="match status" value="1"/>
</dbReference>
<evidence type="ECO:0000259" key="5">
    <source>
        <dbReference type="PROSITE" id="PS51387"/>
    </source>
</evidence>
<dbReference type="AlphaFoldDB" id="A0A1S8S9G7"/>
<evidence type="ECO:0000256" key="1">
    <source>
        <dbReference type="ARBA" id="ARBA00001974"/>
    </source>
</evidence>
<keyword evidence="3" id="KW-0274">FAD</keyword>
<dbReference type="Gene3D" id="3.30.70.2190">
    <property type="match status" value="1"/>
</dbReference>
<dbReference type="FunFam" id="1.10.45.10:FF:000001">
    <property type="entry name" value="D-lactate dehydrogenase mitochondrial"/>
    <property type="match status" value="1"/>
</dbReference>